<name>A0A1M5KVX0_9FLAO</name>
<dbReference type="OrthoDB" id="2972986at2"/>
<evidence type="ECO:0000313" key="1">
    <source>
        <dbReference type="EMBL" id="SHG56649.1"/>
    </source>
</evidence>
<gene>
    <name evidence="1" type="ORF">SAMN05443663_103191</name>
</gene>
<dbReference type="STRING" id="370979.SAMN05443663_103191"/>
<sequence length="138" mass="16257">MGLYLAIFKNEEEINGLEVGTYEYFGIFRDCIYEFIENSSNWGDICPTIMNHSDCDGKWESKECVEMMFELKKVKKTFQKQAPNKKVIDQKKELIDLYQIKILNLYDCFIDVDGENLIDRLIELCKDAIDNDLDIIFQ</sequence>
<protein>
    <submittedName>
        <fullName evidence="1">Immunity protein 70</fullName>
    </submittedName>
</protein>
<reference evidence="2" key="1">
    <citation type="submission" date="2016-11" db="EMBL/GenBank/DDBJ databases">
        <authorList>
            <person name="Varghese N."/>
            <person name="Submissions S."/>
        </authorList>
    </citation>
    <scope>NUCLEOTIDE SEQUENCE [LARGE SCALE GENOMIC DNA]</scope>
    <source>
        <strain evidence="2">DSM 17963</strain>
    </source>
</reference>
<dbReference type="InterPro" id="IPR028185">
    <property type="entry name" value="Imm70"/>
</dbReference>
<proteinExistence type="predicted"/>
<dbReference type="Pfam" id="PF15601">
    <property type="entry name" value="Imm70"/>
    <property type="match status" value="1"/>
</dbReference>
<organism evidence="1 2">
    <name type="scientific">Flavobacterium defluvii</name>
    <dbReference type="NCBI Taxonomy" id="370979"/>
    <lineage>
        <taxon>Bacteria</taxon>
        <taxon>Pseudomonadati</taxon>
        <taxon>Bacteroidota</taxon>
        <taxon>Flavobacteriia</taxon>
        <taxon>Flavobacteriales</taxon>
        <taxon>Flavobacteriaceae</taxon>
        <taxon>Flavobacterium</taxon>
    </lineage>
</organism>
<dbReference type="Proteomes" id="UP000184071">
    <property type="component" value="Unassembled WGS sequence"/>
</dbReference>
<keyword evidence="2" id="KW-1185">Reference proteome</keyword>
<dbReference type="EMBL" id="FQWC01000003">
    <property type="protein sequence ID" value="SHG56649.1"/>
    <property type="molecule type" value="Genomic_DNA"/>
</dbReference>
<evidence type="ECO:0000313" key="2">
    <source>
        <dbReference type="Proteomes" id="UP000184071"/>
    </source>
</evidence>
<dbReference type="AlphaFoldDB" id="A0A1M5KVX0"/>
<dbReference type="RefSeq" id="WP_073415320.1">
    <property type="nucleotide sequence ID" value="NZ_FQWC01000003.1"/>
</dbReference>
<accession>A0A1M5KVX0</accession>